<dbReference type="Proteomes" id="UP001408356">
    <property type="component" value="Unassembled WGS sequence"/>
</dbReference>
<dbReference type="PROSITE" id="PS50850">
    <property type="entry name" value="MFS"/>
    <property type="match status" value="1"/>
</dbReference>
<dbReference type="SUPFAM" id="SSF103473">
    <property type="entry name" value="MFS general substrate transporter"/>
    <property type="match status" value="1"/>
</dbReference>
<feature type="region of interest" description="Disordered" evidence="5">
    <location>
        <begin position="1"/>
        <end position="22"/>
    </location>
</feature>
<feature type="transmembrane region" description="Helical" evidence="6">
    <location>
        <begin position="385"/>
        <end position="408"/>
    </location>
</feature>
<feature type="transmembrane region" description="Helical" evidence="6">
    <location>
        <begin position="199"/>
        <end position="218"/>
    </location>
</feature>
<feature type="transmembrane region" description="Helical" evidence="6">
    <location>
        <begin position="136"/>
        <end position="157"/>
    </location>
</feature>
<evidence type="ECO:0000259" key="7">
    <source>
        <dbReference type="PROSITE" id="PS50850"/>
    </source>
</evidence>
<evidence type="ECO:0000256" key="5">
    <source>
        <dbReference type="SAM" id="MobiDB-lite"/>
    </source>
</evidence>
<dbReference type="InterPro" id="IPR020846">
    <property type="entry name" value="MFS_dom"/>
</dbReference>
<reference evidence="8 9" key="1">
    <citation type="journal article" date="2024" name="J. Plant Pathol.">
        <title>Sequence and assembly of the genome of Seiridium unicorne, isolate CBS 538.82, causal agent of cypress canker disease.</title>
        <authorList>
            <person name="Scali E."/>
            <person name="Rocca G.D."/>
            <person name="Danti R."/>
            <person name="Garbelotto M."/>
            <person name="Barberini S."/>
            <person name="Baroncelli R."/>
            <person name="Emiliani G."/>
        </authorList>
    </citation>
    <scope>NUCLEOTIDE SEQUENCE [LARGE SCALE GENOMIC DNA]</scope>
    <source>
        <strain evidence="8 9">BM-138-508</strain>
    </source>
</reference>
<feature type="transmembrane region" description="Helical" evidence="6">
    <location>
        <begin position="110"/>
        <end position="130"/>
    </location>
</feature>
<feature type="transmembrane region" description="Helical" evidence="6">
    <location>
        <begin position="42"/>
        <end position="63"/>
    </location>
</feature>
<evidence type="ECO:0000256" key="6">
    <source>
        <dbReference type="SAM" id="Phobius"/>
    </source>
</evidence>
<feature type="domain" description="Major facilitator superfamily (MFS) profile" evidence="7">
    <location>
        <begin position="44"/>
        <end position="480"/>
    </location>
</feature>
<comment type="caution">
    <text evidence="8">The sequence shown here is derived from an EMBL/GenBank/DDBJ whole genome shotgun (WGS) entry which is preliminary data.</text>
</comment>
<proteinExistence type="predicted"/>
<keyword evidence="2 6" id="KW-0812">Transmembrane</keyword>
<feature type="transmembrane region" description="Helical" evidence="6">
    <location>
        <begin position="420"/>
        <end position="441"/>
    </location>
</feature>
<dbReference type="CDD" id="cd17323">
    <property type="entry name" value="MFS_Tpo1_MDR_like"/>
    <property type="match status" value="1"/>
</dbReference>
<keyword evidence="3 6" id="KW-1133">Transmembrane helix</keyword>
<comment type="subcellular location">
    <subcellularLocation>
        <location evidence="1">Membrane</location>
        <topology evidence="1">Multi-pass membrane protein</topology>
    </subcellularLocation>
</comment>
<feature type="transmembrane region" description="Helical" evidence="6">
    <location>
        <begin position="358"/>
        <end position="379"/>
    </location>
</feature>
<feature type="transmembrane region" description="Helical" evidence="6">
    <location>
        <begin position="274"/>
        <end position="299"/>
    </location>
</feature>
<dbReference type="InterPro" id="IPR036259">
    <property type="entry name" value="MFS_trans_sf"/>
</dbReference>
<dbReference type="EMBL" id="JARVKF010000157">
    <property type="protein sequence ID" value="KAK9421771.1"/>
    <property type="molecule type" value="Genomic_DNA"/>
</dbReference>
<feature type="transmembrane region" description="Helical" evidence="6">
    <location>
        <begin position="83"/>
        <end position="103"/>
    </location>
</feature>
<name>A0ABR2V4J6_9PEZI</name>
<dbReference type="InterPro" id="IPR011701">
    <property type="entry name" value="MFS"/>
</dbReference>
<feature type="transmembrane region" description="Helical" evidence="6">
    <location>
        <begin position="319"/>
        <end position="337"/>
    </location>
</feature>
<keyword evidence="9" id="KW-1185">Reference proteome</keyword>
<sequence length="487" mass="53885">MDLKDLTDSSQEQPLDRSDDAHETVEQAVNYDPRSWPFRQKWLIMSLVSWLCLVSPLASSMFAPATSLMNDEFHNEDTTLTTFTVSFFILGYVVGSLITAPLSEQFGRKVILDITTAIFAIWQLACAVAPNITSLLIFRLFAGLGGSACLSIGGGVVSDLFDSNERGTATAVFALGPLLGPVIGPIIGGFLSQKAGWRWIYWLLFILGSLTLILQVLVSRETNLRVIRARRRAFEGRPQRWWHRLDWYATVDASDQEGEGKFNLAQSMLRPWKFIFTSPITGLLCLYSGFVYGLLYLLLTTITTVFVVNYHWSIGESGLSYIGIGIGFMLGVAIIGGTSDRMMAKHTKLNNNVPTPEVRLKICVYVSFLIPISFWWYGWSADQQAFWLAPISGLVCFGLGMIGILLPVQTYMIDAFPDYSASSTAALASSRNVVGTFLPLAGPHLYNAIGLGWGNTLLGFIALILIPAPYFISKYGGKLRMKYPIKI</sequence>
<gene>
    <name evidence="8" type="ORF">SUNI508_05372</name>
</gene>
<feature type="transmembrane region" description="Helical" evidence="6">
    <location>
        <begin position="169"/>
        <end position="187"/>
    </location>
</feature>
<evidence type="ECO:0000256" key="1">
    <source>
        <dbReference type="ARBA" id="ARBA00004141"/>
    </source>
</evidence>
<dbReference type="PROSITE" id="PS00216">
    <property type="entry name" value="SUGAR_TRANSPORT_1"/>
    <property type="match status" value="1"/>
</dbReference>
<dbReference type="InterPro" id="IPR005829">
    <property type="entry name" value="Sugar_transporter_CS"/>
</dbReference>
<evidence type="ECO:0000256" key="3">
    <source>
        <dbReference type="ARBA" id="ARBA00022989"/>
    </source>
</evidence>
<dbReference type="Pfam" id="PF07690">
    <property type="entry name" value="MFS_1"/>
    <property type="match status" value="1"/>
</dbReference>
<dbReference type="PANTHER" id="PTHR23502">
    <property type="entry name" value="MAJOR FACILITATOR SUPERFAMILY"/>
    <property type="match status" value="1"/>
</dbReference>
<protein>
    <submittedName>
        <fullName evidence="8">Synaptic vesicle transporter</fullName>
    </submittedName>
</protein>
<feature type="transmembrane region" description="Helical" evidence="6">
    <location>
        <begin position="453"/>
        <end position="472"/>
    </location>
</feature>
<dbReference type="Gene3D" id="1.20.1250.20">
    <property type="entry name" value="MFS general substrate transporter like domains"/>
    <property type="match status" value="1"/>
</dbReference>
<dbReference type="PANTHER" id="PTHR23502:SF33">
    <property type="entry name" value="MAJOR FACILITATOR SUPERFAMILY (MFS) PROFILE DOMAIN-CONTAINING PROTEIN-RELATED"/>
    <property type="match status" value="1"/>
</dbReference>
<accession>A0ABR2V4J6</accession>
<evidence type="ECO:0000313" key="8">
    <source>
        <dbReference type="EMBL" id="KAK9421771.1"/>
    </source>
</evidence>
<evidence type="ECO:0000313" key="9">
    <source>
        <dbReference type="Proteomes" id="UP001408356"/>
    </source>
</evidence>
<keyword evidence="4 6" id="KW-0472">Membrane</keyword>
<organism evidence="8 9">
    <name type="scientific">Seiridium unicorne</name>
    <dbReference type="NCBI Taxonomy" id="138068"/>
    <lineage>
        <taxon>Eukaryota</taxon>
        <taxon>Fungi</taxon>
        <taxon>Dikarya</taxon>
        <taxon>Ascomycota</taxon>
        <taxon>Pezizomycotina</taxon>
        <taxon>Sordariomycetes</taxon>
        <taxon>Xylariomycetidae</taxon>
        <taxon>Amphisphaeriales</taxon>
        <taxon>Sporocadaceae</taxon>
        <taxon>Seiridium</taxon>
    </lineage>
</organism>
<evidence type="ECO:0000256" key="4">
    <source>
        <dbReference type="ARBA" id="ARBA00023136"/>
    </source>
</evidence>
<evidence type="ECO:0000256" key="2">
    <source>
        <dbReference type="ARBA" id="ARBA00022692"/>
    </source>
</evidence>